<accession>A0A0E9RNI7</accession>
<protein>
    <submittedName>
        <fullName evidence="1">Uncharacterized protein</fullName>
    </submittedName>
</protein>
<dbReference type="EMBL" id="GBXM01078664">
    <property type="protein sequence ID" value="JAH29913.1"/>
    <property type="molecule type" value="Transcribed_RNA"/>
</dbReference>
<name>A0A0E9RNI7_ANGAN</name>
<proteinExistence type="predicted"/>
<sequence length="26" mass="2988">MLHTYPVTGLISCIDRKREGIYHGKV</sequence>
<reference evidence="1" key="1">
    <citation type="submission" date="2014-11" db="EMBL/GenBank/DDBJ databases">
        <authorList>
            <person name="Amaro Gonzalez C."/>
        </authorList>
    </citation>
    <scope>NUCLEOTIDE SEQUENCE</scope>
</reference>
<reference evidence="1" key="2">
    <citation type="journal article" date="2015" name="Fish Shellfish Immunol.">
        <title>Early steps in the European eel (Anguilla anguilla)-Vibrio vulnificus interaction in the gills: Role of the RtxA13 toxin.</title>
        <authorList>
            <person name="Callol A."/>
            <person name="Pajuelo D."/>
            <person name="Ebbesson L."/>
            <person name="Teles M."/>
            <person name="MacKenzie S."/>
            <person name="Amaro C."/>
        </authorList>
    </citation>
    <scope>NUCLEOTIDE SEQUENCE</scope>
</reference>
<organism evidence="1">
    <name type="scientific">Anguilla anguilla</name>
    <name type="common">European freshwater eel</name>
    <name type="synonym">Muraena anguilla</name>
    <dbReference type="NCBI Taxonomy" id="7936"/>
    <lineage>
        <taxon>Eukaryota</taxon>
        <taxon>Metazoa</taxon>
        <taxon>Chordata</taxon>
        <taxon>Craniata</taxon>
        <taxon>Vertebrata</taxon>
        <taxon>Euteleostomi</taxon>
        <taxon>Actinopterygii</taxon>
        <taxon>Neopterygii</taxon>
        <taxon>Teleostei</taxon>
        <taxon>Anguilliformes</taxon>
        <taxon>Anguillidae</taxon>
        <taxon>Anguilla</taxon>
    </lineage>
</organism>
<dbReference type="AlphaFoldDB" id="A0A0E9RNI7"/>
<evidence type="ECO:0000313" key="1">
    <source>
        <dbReference type="EMBL" id="JAH29913.1"/>
    </source>
</evidence>